<dbReference type="HOGENOM" id="CLU_2470474_0_0_1"/>
<name>F8NWP1_SERL9</name>
<protein>
    <submittedName>
        <fullName evidence="1">Uncharacterized protein</fullName>
    </submittedName>
</protein>
<dbReference type="AlphaFoldDB" id="F8NWP1"/>
<dbReference type="KEGG" id="sla:SERLADRAFT_467594"/>
<dbReference type="RefSeq" id="XP_007318412.1">
    <property type="nucleotide sequence ID" value="XM_007318350.1"/>
</dbReference>
<dbReference type="GeneID" id="18819258"/>
<dbReference type="EMBL" id="GL945434">
    <property type="protein sequence ID" value="EGO24393.1"/>
    <property type="molecule type" value="Genomic_DNA"/>
</dbReference>
<organism>
    <name type="scientific">Serpula lacrymans var. lacrymans (strain S7.9)</name>
    <name type="common">Dry rot fungus</name>
    <dbReference type="NCBI Taxonomy" id="578457"/>
    <lineage>
        <taxon>Eukaryota</taxon>
        <taxon>Fungi</taxon>
        <taxon>Dikarya</taxon>
        <taxon>Basidiomycota</taxon>
        <taxon>Agaricomycotina</taxon>
        <taxon>Agaricomycetes</taxon>
        <taxon>Agaricomycetidae</taxon>
        <taxon>Boletales</taxon>
        <taxon>Coniophorineae</taxon>
        <taxon>Serpulaceae</taxon>
        <taxon>Serpula</taxon>
    </lineage>
</organism>
<dbReference type="Proteomes" id="UP000008064">
    <property type="component" value="Unassembled WGS sequence"/>
</dbReference>
<proteinExistence type="predicted"/>
<sequence length="88" mass="10008">MVFEPDTQKERWIRTVTFRRLLFFLSFFRPSPSPLTVCTRCCKKRAPGASFDCMLKSTFSISVYGNHVVIANYTAPTKYDIVADASSS</sequence>
<reference evidence="1" key="1">
    <citation type="submission" date="2011-04" db="EMBL/GenBank/DDBJ databases">
        <title>Evolution of plant cell wall degrading machinery underlies the functional diversity of forest fungi.</title>
        <authorList>
            <consortium name="US DOE Joint Genome Institute (JGI-PGF)"/>
            <person name="Eastwood D.C."/>
            <person name="Floudas D."/>
            <person name="Binder M."/>
            <person name="Majcherczyk A."/>
            <person name="Schneider P."/>
            <person name="Aerts A."/>
            <person name="Asiegbu F.O."/>
            <person name="Baker S.E."/>
            <person name="Barry K."/>
            <person name="Bendiksby M."/>
            <person name="Blumentritt M."/>
            <person name="Coutinho P.M."/>
            <person name="Cullen D."/>
            <person name="Cullen D."/>
            <person name="Gathman A."/>
            <person name="Goodell B."/>
            <person name="Henrissat B."/>
            <person name="Ihrmark K."/>
            <person name="Kauserud H."/>
            <person name="Kohler A."/>
            <person name="LaButti K."/>
            <person name="Lapidus A."/>
            <person name="Lavin J.L."/>
            <person name="Lee Y.-H."/>
            <person name="Lindquist E."/>
            <person name="Lilly W."/>
            <person name="Lucas S."/>
            <person name="Morin E."/>
            <person name="Murat C."/>
            <person name="Oguiza J.A."/>
            <person name="Park J."/>
            <person name="Pisabarro A.G."/>
            <person name="Riley R."/>
            <person name="Rosling A."/>
            <person name="Salamov A."/>
            <person name="Schmidt O."/>
            <person name="Schmutz J."/>
            <person name="Skrede I."/>
            <person name="Stenlid J."/>
            <person name="Wiebenga A."/>
            <person name="Xie X."/>
            <person name="Kues U."/>
            <person name="Hibbett D.S."/>
            <person name="Hoffmeister D."/>
            <person name="Hogberg N."/>
            <person name="Martin F."/>
            <person name="Grigoriev I.V."/>
            <person name="Watkinson S.C."/>
        </authorList>
    </citation>
    <scope>NUCLEOTIDE SEQUENCE</scope>
    <source>
        <strain evidence="1">S7.9</strain>
    </source>
</reference>
<gene>
    <name evidence="1" type="ORF">SERLADRAFT_467594</name>
</gene>
<accession>F8NWP1</accession>
<evidence type="ECO:0000313" key="1">
    <source>
        <dbReference type="EMBL" id="EGO24393.1"/>
    </source>
</evidence>